<dbReference type="InterPro" id="IPR001841">
    <property type="entry name" value="Znf_RING"/>
</dbReference>
<dbReference type="GO" id="GO:0008270">
    <property type="term" value="F:zinc ion binding"/>
    <property type="evidence" value="ECO:0007669"/>
    <property type="project" value="UniProtKB-KW"/>
</dbReference>
<feature type="region of interest" description="Disordered" evidence="5">
    <location>
        <begin position="224"/>
        <end position="283"/>
    </location>
</feature>
<dbReference type="SMART" id="SM00184">
    <property type="entry name" value="RING"/>
    <property type="match status" value="1"/>
</dbReference>
<dbReference type="PROSITE" id="PS50089">
    <property type="entry name" value="ZF_RING_2"/>
    <property type="match status" value="1"/>
</dbReference>
<organism evidence="7 8">
    <name type="scientific">Trichonephila inaurata madagascariensis</name>
    <dbReference type="NCBI Taxonomy" id="2747483"/>
    <lineage>
        <taxon>Eukaryota</taxon>
        <taxon>Metazoa</taxon>
        <taxon>Ecdysozoa</taxon>
        <taxon>Arthropoda</taxon>
        <taxon>Chelicerata</taxon>
        <taxon>Arachnida</taxon>
        <taxon>Araneae</taxon>
        <taxon>Araneomorphae</taxon>
        <taxon>Entelegynae</taxon>
        <taxon>Araneoidea</taxon>
        <taxon>Nephilidae</taxon>
        <taxon>Trichonephila</taxon>
        <taxon>Trichonephila inaurata</taxon>
    </lineage>
</organism>
<keyword evidence="1" id="KW-0479">Metal-binding</keyword>
<gene>
    <name evidence="7" type="primary">NCL1_35083</name>
    <name evidence="7" type="ORF">TNIN_444111</name>
</gene>
<feature type="compositionally biased region" description="Polar residues" evidence="5">
    <location>
        <begin position="94"/>
        <end position="108"/>
    </location>
</feature>
<dbReference type="PANTHER" id="PTHR23327:SF51">
    <property type="entry name" value="TRANSCRIPTIONAL REGULATOR OF YEAST FORM ADHERENCE 3"/>
    <property type="match status" value="1"/>
</dbReference>
<keyword evidence="3" id="KW-0862">Zinc</keyword>
<dbReference type="InterPro" id="IPR017907">
    <property type="entry name" value="Znf_RING_CS"/>
</dbReference>
<dbReference type="Pfam" id="PF00097">
    <property type="entry name" value="zf-C3HC4"/>
    <property type="match status" value="1"/>
</dbReference>
<dbReference type="SUPFAM" id="SSF57850">
    <property type="entry name" value="RING/U-box"/>
    <property type="match status" value="1"/>
</dbReference>
<keyword evidence="8" id="KW-1185">Reference proteome</keyword>
<sequence>MLYRNYEIQSVDISQTCNDDFDPRASTDFISGFEKLYLGNNEEERKPSFDNLNEAIFNDVVHSPISAINSLESRNVEKKFSKDKLDTKPMEPLQESSGSKQSVSFNRASSSFERDEMLFRSTEIKPGKNLSCLRKESSAKKGTKKSSYKMLSFVPPDFLTLGEDKGEVFYNANGEPVGNEGDYFLNRFRLTAGGCLFLSTVSSELENFQQIEGDTCHVLETQKSTPADEGYPPSTSSNASGSQDPCSQTPECEDPLSQGTDEGLRSLPCTSQENESQADHTTNIPVEIPFEQQSGTSDDLFISGRENAGESSFPYSLNSHQGSIENIPTTSEAFSQSTVIETSCRESENSSAPFQQHYDIEPSQSYQNIGTHIDSHNSVSVIRRVIRNSDANAADNRKGPTSLDNVIRHGAQNNLSDSISFSDEGGKNSLEQVSKNILRDGCDSPIPSASALSDPCVHLPVNNENNTYTTHDLMRSPVIRTSSNGSRSYIMSSSNYGAHNSINCISKGREILDAGKSSDDDSYSKKFLDQPSTFGDIDTRFIVKTDDESAKYVAAENNVYMEESESDSWEVKLQKTNLSIERTEKEIQKMKFADYKKRESETGIKNMVHYLTCPICEETLQEAVLLSCKHTFCKLCIEQWAIKVGKCPVCQENISSLMNDVRINDFINRSYEHLNPEFQRKRKVLEFVRKKLGESLSFLQKNENVTLIESSNNEEQLYKFKVKEQGMSFQITLSTPNREFLDNWKLADEACNKSSSNN</sequence>
<feature type="compositionally biased region" description="Basic and acidic residues" evidence="5">
    <location>
        <begin position="79"/>
        <end position="89"/>
    </location>
</feature>
<evidence type="ECO:0000259" key="6">
    <source>
        <dbReference type="PROSITE" id="PS50089"/>
    </source>
</evidence>
<dbReference type="InterPro" id="IPR018957">
    <property type="entry name" value="Znf_C3HC4_RING-type"/>
</dbReference>
<evidence type="ECO:0000256" key="4">
    <source>
        <dbReference type="PROSITE-ProRule" id="PRU00175"/>
    </source>
</evidence>
<feature type="region of interest" description="Disordered" evidence="5">
    <location>
        <begin position="79"/>
        <end position="108"/>
    </location>
</feature>
<evidence type="ECO:0000256" key="2">
    <source>
        <dbReference type="ARBA" id="ARBA00022771"/>
    </source>
</evidence>
<evidence type="ECO:0000256" key="3">
    <source>
        <dbReference type="ARBA" id="ARBA00022833"/>
    </source>
</evidence>
<comment type="caution">
    <text evidence="7">The sequence shown here is derived from an EMBL/GenBank/DDBJ whole genome shotgun (WGS) entry which is preliminary data.</text>
</comment>
<dbReference type="Gene3D" id="3.30.40.10">
    <property type="entry name" value="Zinc/RING finger domain, C3HC4 (zinc finger)"/>
    <property type="match status" value="1"/>
</dbReference>
<evidence type="ECO:0000256" key="5">
    <source>
        <dbReference type="SAM" id="MobiDB-lite"/>
    </source>
</evidence>
<feature type="compositionally biased region" description="Polar residues" evidence="5">
    <location>
        <begin position="233"/>
        <end position="250"/>
    </location>
</feature>
<dbReference type="InterPro" id="IPR013083">
    <property type="entry name" value="Znf_RING/FYVE/PHD"/>
</dbReference>
<protein>
    <recommendedName>
        <fullName evidence="6">RING-type domain-containing protein</fullName>
    </recommendedName>
</protein>
<proteinExistence type="predicted"/>
<dbReference type="PANTHER" id="PTHR23327">
    <property type="entry name" value="RING FINGER PROTEIN 127"/>
    <property type="match status" value="1"/>
</dbReference>
<dbReference type="PROSITE" id="PS00518">
    <property type="entry name" value="ZF_RING_1"/>
    <property type="match status" value="1"/>
</dbReference>
<feature type="domain" description="RING-type" evidence="6">
    <location>
        <begin position="613"/>
        <end position="651"/>
    </location>
</feature>
<dbReference type="AlphaFoldDB" id="A0A8X6XRQ6"/>
<evidence type="ECO:0000256" key="1">
    <source>
        <dbReference type="ARBA" id="ARBA00022723"/>
    </source>
</evidence>
<accession>A0A8X6XRQ6</accession>
<dbReference type="OrthoDB" id="5971507at2759"/>
<name>A0A8X6XRQ6_9ARAC</name>
<evidence type="ECO:0000313" key="8">
    <source>
        <dbReference type="Proteomes" id="UP000886998"/>
    </source>
</evidence>
<feature type="compositionally biased region" description="Polar residues" evidence="5">
    <location>
        <begin position="268"/>
        <end position="283"/>
    </location>
</feature>
<keyword evidence="2 4" id="KW-0863">Zinc-finger</keyword>
<dbReference type="Proteomes" id="UP000886998">
    <property type="component" value="Unassembled WGS sequence"/>
</dbReference>
<dbReference type="EMBL" id="BMAV01011979">
    <property type="protein sequence ID" value="GFY58284.1"/>
    <property type="molecule type" value="Genomic_DNA"/>
</dbReference>
<evidence type="ECO:0000313" key="7">
    <source>
        <dbReference type="EMBL" id="GFY58284.1"/>
    </source>
</evidence>
<reference evidence="7" key="1">
    <citation type="submission" date="2020-08" db="EMBL/GenBank/DDBJ databases">
        <title>Multicomponent nature underlies the extraordinary mechanical properties of spider dragline silk.</title>
        <authorList>
            <person name="Kono N."/>
            <person name="Nakamura H."/>
            <person name="Mori M."/>
            <person name="Yoshida Y."/>
            <person name="Ohtoshi R."/>
            <person name="Malay A.D."/>
            <person name="Moran D.A.P."/>
            <person name="Tomita M."/>
            <person name="Numata K."/>
            <person name="Arakawa K."/>
        </authorList>
    </citation>
    <scope>NUCLEOTIDE SEQUENCE</scope>
</reference>